<evidence type="ECO:0000313" key="9">
    <source>
        <dbReference type="RefSeq" id="XP_026487589.2"/>
    </source>
</evidence>
<dbReference type="PANTHER" id="PTHR11412">
    <property type="entry name" value="MACROGLOBULIN / COMPLEMENT"/>
    <property type="match status" value="1"/>
</dbReference>
<dbReference type="Gene3D" id="2.60.40.1930">
    <property type="match status" value="2"/>
</dbReference>
<proteinExistence type="predicted"/>
<dbReference type="InterPro" id="IPR036595">
    <property type="entry name" value="A-macroglobulin_rcpt-bd_sf"/>
</dbReference>
<dbReference type="RefSeq" id="XP_026487589.2">
    <property type="nucleotide sequence ID" value="XM_026631804.2"/>
</dbReference>
<dbReference type="Pfam" id="PF01835">
    <property type="entry name" value="MG2"/>
    <property type="match status" value="1"/>
</dbReference>
<dbReference type="OMA" id="VTFYNTA"/>
<evidence type="ECO:0000256" key="2">
    <source>
        <dbReference type="ARBA" id="ARBA00022966"/>
    </source>
</evidence>
<dbReference type="Gene3D" id="2.20.130.20">
    <property type="match status" value="1"/>
</dbReference>
<feature type="region of interest" description="Disordered" evidence="4">
    <location>
        <begin position="656"/>
        <end position="680"/>
    </location>
</feature>
<dbReference type="InterPro" id="IPR011626">
    <property type="entry name" value="Alpha-macroglobulin_TED"/>
</dbReference>
<dbReference type="Proteomes" id="UP001652626">
    <property type="component" value="Chromosome 4"/>
</dbReference>
<evidence type="ECO:0000313" key="8">
    <source>
        <dbReference type="Proteomes" id="UP001652626"/>
    </source>
</evidence>
<dbReference type="GO" id="GO:0005615">
    <property type="term" value="C:extracellular space"/>
    <property type="evidence" value="ECO:0007669"/>
    <property type="project" value="InterPro"/>
</dbReference>
<dbReference type="PANTHER" id="PTHR11412:SF136">
    <property type="entry name" value="CD109 ANTIGEN"/>
    <property type="match status" value="1"/>
</dbReference>
<dbReference type="Gene3D" id="2.60.120.1540">
    <property type="match status" value="1"/>
</dbReference>
<dbReference type="SUPFAM" id="SSF49410">
    <property type="entry name" value="Alpha-macroglobulin receptor domain"/>
    <property type="match status" value="1"/>
</dbReference>
<dbReference type="Gene3D" id="2.60.40.690">
    <property type="entry name" value="Alpha-macroglobulin, receptor-binding domain"/>
    <property type="match status" value="1"/>
</dbReference>
<dbReference type="InterPro" id="IPR041555">
    <property type="entry name" value="MG3"/>
</dbReference>
<dbReference type="Pfam" id="PF07678">
    <property type="entry name" value="TED_complement"/>
    <property type="match status" value="1"/>
</dbReference>
<evidence type="ECO:0000259" key="7">
    <source>
        <dbReference type="SMART" id="SM01361"/>
    </source>
</evidence>
<dbReference type="SMART" id="SM01359">
    <property type="entry name" value="A2M_N_2"/>
    <property type="match status" value="1"/>
</dbReference>
<evidence type="ECO:0000259" key="5">
    <source>
        <dbReference type="SMART" id="SM01359"/>
    </source>
</evidence>
<evidence type="ECO:0000256" key="3">
    <source>
        <dbReference type="ARBA" id="ARBA00023157"/>
    </source>
</evidence>
<dbReference type="InterPro" id="IPR002890">
    <property type="entry name" value="MG2"/>
</dbReference>
<keyword evidence="1" id="KW-0732">Signal</keyword>
<dbReference type="Pfam" id="PF07703">
    <property type="entry name" value="A2M_BRD"/>
    <property type="match status" value="1"/>
</dbReference>
<dbReference type="Pfam" id="PF07677">
    <property type="entry name" value="A2M_recep"/>
    <property type="match status" value="1"/>
</dbReference>
<dbReference type="SMART" id="SM01361">
    <property type="entry name" value="A2M_recep"/>
    <property type="match status" value="1"/>
</dbReference>
<feature type="domain" description="Alpha-macroglobulin receptor-binding" evidence="7">
    <location>
        <begin position="1298"/>
        <end position="1386"/>
    </location>
</feature>
<feature type="domain" description="Alpha-2-macroglobulin bait region" evidence="5">
    <location>
        <begin position="444"/>
        <end position="583"/>
    </location>
</feature>
<dbReference type="Gene3D" id="2.60.40.1940">
    <property type="match status" value="1"/>
</dbReference>
<reference evidence="9" key="1">
    <citation type="submission" date="2025-08" db="UniProtKB">
        <authorList>
            <consortium name="RefSeq"/>
        </authorList>
    </citation>
    <scope>IDENTIFICATION</scope>
    <source>
        <tissue evidence="9">Whole body</tissue>
    </source>
</reference>
<dbReference type="Gene3D" id="2.60.40.2950">
    <property type="match status" value="1"/>
</dbReference>
<dbReference type="InterPro" id="IPR008930">
    <property type="entry name" value="Terpenoid_cyclase/PrenylTrfase"/>
</dbReference>
<keyword evidence="8" id="KW-1185">Reference proteome</keyword>
<evidence type="ECO:0000256" key="4">
    <source>
        <dbReference type="SAM" id="MobiDB-lite"/>
    </source>
</evidence>
<dbReference type="SMART" id="SM01360">
    <property type="entry name" value="A2M"/>
    <property type="match status" value="1"/>
</dbReference>
<dbReference type="OrthoDB" id="9998011at2759"/>
<feature type="domain" description="Alpha-2-macroglobulin" evidence="6">
    <location>
        <begin position="697"/>
        <end position="787"/>
    </location>
</feature>
<dbReference type="Pfam" id="PF17791">
    <property type="entry name" value="MG3"/>
    <property type="match status" value="1"/>
</dbReference>
<dbReference type="InterPro" id="IPR009048">
    <property type="entry name" value="A-macroglobulin_rcpt-bd"/>
</dbReference>
<dbReference type="Gene3D" id="1.50.10.20">
    <property type="match status" value="1"/>
</dbReference>
<evidence type="ECO:0000259" key="6">
    <source>
        <dbReference type="SMART" id="SM01360"/>
    </source>
</evidence>
<dbReference type="GO" id="GO:0002376">
    <property type="term" value="P:immune system process"/>
    <property type="evidence" value="ECO:0007669"/>
    <property type="project" value="UniProtKB-KW"/>
</dbReference>
<accession>A0A8B8HRX4</accession>
<organism evidence="8 9">
    <name type="scientific">Vanessa tameamea</name>
    <name type="common">Kamehameha butterfly</name>
    <dbReference type="NCBI Taxonomy" id="334116"/>
    <lineage>
        <taxon>Eukaryota</taxon>
        <taxon>Metazoa</taxon>
        <taxon>Ecdysozoa</taxon>
        <taxon>Arthropoda</taxon>
        <taxon>Hexapoda</taxon>
        <taxon>Insecta</taxon>
        <taxon>Pterygota</taxon>
        <taxon>Neoptera</taxon>
        <taxon>Endopterygota</taxon>
        <taxon>Lepidoptera</taxon>
        <taxon>Glossata</taxon>
        <taxon>Ditrysia</taxon>
        <taxon>Papilionoidea</taxon>
        <taxon>Nymphalidae</taxon>
        <taxon>Nymphalinae</taxon>
        <taxon>Vanessa</taxon>
    </lineage>
</organism>
<dbReference type="Pfam" id="PF00207">
    <property type="entry name" value="A2M"/>
    <property type="match status" value="1"/>
</dbReference>
<dbReference type="InterPro" id="IPR050473">
    <property type="entry name" value="A2M/Complement_sys"/>
</dbReference>
<protein>
    <submittedName>
        <fullName evidence="9">Thioester-containing protein 1 allele S3-like</fullName>
    </submittedName>
</protein>
<evidence type="ECO:0000256" key="1">
    <source>
        <dbReference type="ARBA" id="ARBA00022729"/>
    </source>
</evidence>
<dbReference type="GeneID" id="113394479"/>
<keyword evidence="2" id="KW-0882">Thioester bond</keyword>
<gene>
    <name evidence="9" type="primary">LOC113394479</name>
</gene>
<dbReference type="SUPFAM" id="SSF48239">
    <property type="entry name" value="Terpenoid cyclases/Protein prenyltransferases"/>
    <property type="match status" value="1"/>
</dbReference>
<dbReference type="InterPro" id="IPR011625">
    <property type="entry name" value="A2M_N_BRD"/>
</dbReference>
<keyword evidence="3" id="KW-1015">Disulfide bond</keyword>
<dbReference type="Gene3D" id="2.60.40.10">
    <property type="entry name" value="Immunoglobulins"/>
    <property type="match status" value="1"/>
</dbReference>
<dbReference type="InterPro" id="IPR013783">
    <property type="entry name" value="Ig-like_fold"/>
</dbReference>
<sequence>MDIITALNINKMKNNTTLFYFLMVLITSSTVQCVSVLGPKALRPFGNYKVSIAGGSRAHNLYVAVEGKRATGEQFSQGRLVQVPPAASRLIDLEIGDPGPGKYRLIARSTSGPLFAASASLVYQPRSFCIFIQTDKRVYQPGDTINFRVIALDKYLLPLSSTVDVSLLDTGGSPVRQWAAKPLDRGIFAEELLLADEPALGQWTIQVEVRGQKYSRQILVADYVLPKFHMDVQMPKEMLFSDGRFNINVTANHFNGLPVKGELTISAYAVFFSGLLQPVFSTPARKVMDFNGQADIVYDLKTDLDLAEDAARPLVVEAVLEEKDTLIRQNITTRILLLRTPYRLKVTAPDRFKPTLPYTVQIELVNSSGQTMKISGDVIVERLWDDGAPVNKTTIALTKGFAKYTFTPDLAHANSTLNLVIKYKEISERVVNVQKSMETGGQFLVMELLTRNTSVGDEMRARITATEPMDLVHYVIIGRGDILVAKTLELSPARRSVDVSERVSAGMSPGCSLLAWYPRLAADAVRAAALYAPQGQLLRHQVTVTSVTSGSLLRPNGLVEFRVTGEPGAQAALIGGDENSIATGLADDNGLGSGLDMHTIEREVESYSGLKHSLFKNEDHLPSLGLDLGGKNTTDVFTNAGVVFLTDGLVIKGDDKDGSSVETGTRAPQAGPYAFSRVPPPPAPRHYLTRTLSPHTTWMFTNLTIGNDGMGTRERWSPITPGEWSVGAFAIHPTLGLGLAAPRKLTTALPLSMTAELPESLQKGETIAIIITLKSSLTVDTSVEVTFHNSDQYFEFEPLENNVDSSKKIELFRRVRVAVPARALASTAFLVTASRAGEAPVIVEANGNGVSASLFRTIDVKDGYVEDIWSWALLDGRRGVARVNVSLSPAAGTKLGAVSLEATGDLLANALRAMKAPPGVAADANYALRPMARACILLDYLQATEQDDETTIVKEARVQAATGYQRLMAFRRPDGSFSQEIGDEAISDVWMTSVAARWLSRSSRYVEVSPEAAAAAARWLVGAQAADGSWPPPRQRNDPRAQAGVPLTARALLALLETKANDVLYKNAINKATDSLARALSADLDAHSLAALAGALAAARHPQAAQALQLLDQYANTTGSALYWPRKIPASEWRNPWLKGNSLEASTAAWALRAMLASNLIEESVPVARYLLQALGPKDQDPDVLDALSQFAQTIKTATKLRVSVAVSGSEEPRQFNIDNDNALIIQTQLVREVRNASATTEGRGVCAVGLTARGRTNVTGAWPRYTLDPRVDQVSTRHRLQLSVCVGFVPVGNETESGLALLTVQLPSGYLADLNTITELTAARHVVGARLYAGGSRVSAWLRAGVSERCATLAAPRALAIARQRPAWVTLVDLYDSSHRARVFYQTVSSSACDVCRAWPSCERACGAAAGQLAPAPAPAPAPRAPSPAARASLSALPLLLLLPLLR</sequence>
<name>A0A8B8HRX4_VANTA</name>
<dbReference type="GO" id="GO:0004866">
    <property type="term" value="F:endopeptidase inhibitor activity"/>
    <property type="evidence" value="ECO:0007669"/>
    <property type="project" value="InterPro"/>
</dbReference>
<dbReference type="InterPro" id="IPR001599">
    <property type="entry name" value="Macroglobln_a2"/>
</dbReference>